<dbReference type="InterPro" id="IPR051045">
    <property type="entry name" value="TonB-dependent_transducer"/>
</dbReference>
<evidence type="ECO:0000313" key="13">
    <source>
        <dbReference type="EMBL" id="MFC5427287.1"/>
    </source>
</evidence>
<feature type="transmembrane region" description="Helical" evidence="10">
    <location>
        <begin position="20"/>
        <end position="38"/>
    </location>
</feature>
<sequence length="252" mass="26757">MPGSNAAQFVSMKYPAHDVVVVFVAVLALHAALALWLMRAQTVRVVPLEAPRTIVARLLPAPPAVAAPAPQRAIVPARTPAVEPNRSQPRPQPQPHPLPKANRNNTAPLQPQPAQRIETTPQREANIAPPPSTAPATSKPATPPAAPAAQPASPPQEIRTPKPVSHIDCSIAQPDYPEAARRRGETGTALVRFVVDTDGHIQHAQLKRSSGSPRLDEAALGALQGSTCHPYLEAGVPIPVTFEQPFTFGLDN</sequence>
<dbReference type="PRINTS" id="PR01374">
    <property type="entry name" value="TONBPROTEIN"/>
</dbReference>
<accession>A0ABW0J2N9</accession>
<protein>
    <recommendedName>
        <fullName evidence="10">Protein TonB</fullName>
    </recommendedName>
</protein>
<evidence type="ECO:0000256" key="10">
    <source>
        <dbReference type="RuleBase" id="RU362123"/>
    </source>
</evidence>
<proteinExistence type="inferred from homology"/>
<dbReference type="PROSITE" id="PS52015">
    <property type="entry name" value="TONB_CTD"/>
    <property type="match status" value="1"/>
</dbReference>
<evidence type="ECO:0000256" key="8">
    <source>
        <dbReference type="ARBA" id="ARBA00022989"/>
    </source>
</evidence>
<reference evidence="14" key="1">
    <citation type="journal article" date="2019" name="Int. J. Syst. Evol. Microbiol.">
        <title>The Global Catalogue of Microorganisms (GCM) 10K type strain sequencing project: providing services to taxonomists for standard genome sequencing and annotation.</title>
        <authorList>
            <consortium name="The Broad Institute Genomics Platform"/>
            <consortium name="The Broad Institute Genome Sequencing Center for Infectious Disease"/>
            <person name="Wu L."/>
            <person name="Ma J."/>
        </authorList>
    </citation>
    <scope>NUCLEOTIDE SEQUENCE [LARGE SCALE GENOMIC DNA]</scope>
    <source>
        <strain evidence="14">CCUG 56042</strain>
    </source>
</reference>
<comment type="subcellular location">
    <subcellularLocation>
        <location evidence="1 10">Cell inner membrane</location>
        <topology evidence="1 10">Single-pass membrane protein</topology>
        <orientation evidence="1 10">Periplasmic side</orientation>
    </subcellularLocation>
</comment>
<evidence type="ECO:0000256" key="4">
    <source>
        <dbReference type="ARBA" id="ARBA00022475"/>
    </source>
</evidence>
<dbReference type="Proteomes" id="UP001596103">
    <property type="component" value="Unassembled WGS sequence"/>
</dbReference>
<evidence type="ECO:0000256" key="7">
    <source>
        <dbReference type="ARBA" id="ARBA00022927"/>
    </source>
</evidence>
<dbReference type="EMBL" id="JBHSMP010000003">
    <property type="protein sequence ID" value="MFC5427287.1"/>
    <property type="molecule type" value="Genomic_DNA"/>
</dbReference>
<evidence type="ECO:0000256" key="6">
    <source>
        <dbReference type="ARBA" id="ARBA00022692"/>
    </source>
</evidence>
<evidence type="ECO:0000256" key="9">
    <source>
        <dbReference type="ARBA" id="ARBA00023136"/>
    </source>
</evidence>
<evidence type="ECO:0000313" key="14">
    <source>
        <dbReference type="Proteomes" id="UP001596103"/>
    </source>
</evidence>
<evidence type="ECO:0000256" key="11">
    <source>
        <dbReference type="SAM" id="MobiDB-lite"/>
    </source>
</evidence>
<keyword evidence="3 10" id="KW-0813">Transport</keyword>
<dbReference type="PANTHER" id="PTHR33446">
    <property type="entry name" value="PROTEIN TONB-RELATED"/>
    <property type="match status" value="1"/>
</dbReference>
<dbReference type="PANTHER" id="PTHR33446:SF2">
    <property type="entry name" value="PROTEIN TONB"/>
    <property type="match status" value="1"/>
</dbReference>
<comment type="function">
    <text evidence="10">Interacts with outer membrane receptor proteins that carry out high-affinity binding and energy dependent uptake into the periplasmic space of specific substrates. It could act to transduce energy from the cytoplasmic membrane to specific energy-requiring processes in the outer membrane, resulting in the release into the periplasm of ligands bound by these outer membrane proteins.</text>
</comment>
<gene>
    <name evidence="13" type="ORF">ACFPTO_00435</name>
</gene>
<evidence type="ECO:0000256" key="1">
    <source>
        <dbReference type="ARBA" id="ARBA00004383"/>
    </source>
</evidence>
<keyword evidence="8 10" id="KW-1133">Transmembrane helix</keyword>
<evidence type="ECO:0000256" key="5">
    <source>
        <dbReference type="ARBA" id="ARBA00022519"/>
    </source>
</evidence>
<comment type="similarity">
    <text evidence="2 10">Belongs to the TonB family.</text>
</comment>
<evidence type="ECO:0000259" key="12">
    <source>
        <dbReference type="PROSITE" id="PS52015"/>
    </source>
</evidence>
<feature type="domain" description="TonB C-terminal" evidence="12">
    <location>
        <begin position="161"/>
        <end position="252"/>
    </location>
</feature>
<evidence type="ECO:0000256" key="2">
    <source>
        <dbReference type="ARBA" id="ARBA00006555"/>
    </source>
</evidence>
<dbReference type="NCBIfam" id="TIGR01352">
    <property type="entry name" value="tonB_Cterm"/>
    <property type="match status" value="1"/>
</dbReference>
<keyword evidence="4 10" id="KW-1003">Cell membrane</keyword>
<keyword evidence="6 10" id="KW-0812">Transmembrane</keyword>
<keyword evidence="9 10" id="KW-0472">Membrane</keyword>
<dbReference type="Pfam" id="PF03544">
    <property type="entry name" value="TonB_C"/>
    <property type="match status" value="1"/>
</dbReference>
<dbReference type="SUPFAM" id="SSF74653">
    <property type="entry name" value="TolA/TonB C-terminal domain"/>
    <property type="match status" value="1"/>
</dbReference>
<comment type="caution">
    <text evidence="13">The sequence shown here is derived from an EMBL/GenBank/DDBJ whole genome shotgun (WGS) entry which is preliminary data.</text>
</comment>
<organism evidence="13 14">
    <name type="scientific">Paraburkholderia denitrificans</name>
    <dbReference type="NCBI Taxonomy" id="694025"/>
    <lineage>
        <taxon>Bacteria</taxon>
        <taxon>Pseudomonadati</taxon>
        <taxon>Pseudomonadota</taxon>
        <taxon>Betaproteobacteria</taxon>
        <taxon>Burkholderiales</taxon>
        <taxon>Burkholderiaceae</taxon>
        <taxon>Paraburkholderia</taxon>
    </lineage>
</organism>
<dbReference type="InterPro" id="IPR006260">
    <property type="entry name" value="TonB/TolA_C"/>
</dbReference>
<keyword evidence="14" id="KW-1185">Reference proteome</keyword>
<keyword evidence="10" id="KW-0735">Signal-anchor</keyword>
<name>A0ABW0J2N9_9BURK</name>
<keyword evidence="7 10" id="KW-0653">Protein transport</keyword>
<dbReference type="InterPro" id="IPR037682">
    <property type="entry name" value="TonB_C"/>
</dbReference>
<keyword evidence="5 10" id="KW-0997">Cell inner membrane</keyword>
<feature type="region of interest" description="Disordered" evidence="11">
    <location>
        <begin position="81"/>
        <end position="165"/>
    </location>
</feature>
<dbReference type="Gene3D" id="3.30.1150.10">
    <property type="match status" value="1"/>
</dbReference>
<dbReference type="InterPro" id="IPR003538">
    <property type="entry name" value="TonB"/>
</dbReference>
<evidence type="ECO:0000256" key="3">
    <source>
        <dbReference type="ARBA" id="ARBA00022448"/>
    </source>
</evidence>
<feature type="compositionally biased region" description="Polar residues" evidence="11">
    <location>
        <begin position="102"/>
        <end position="123"/>
    </location>
</feature>